<feature type="transmembrane region" description="Helical" evidence="1">
    <location>
        <begin position="128"/>
        <end position="151"/>
    </location>
</feature>
<feature type="transmembrane region" description="Helical" evidence="1">
    <location>
        <begin position="12"/>
        <end position="32"/>
    </location>
</feature>
<dbReference type="AlphaFoldDB" id="A0A0F9PUK6"/>
<keyword evidence="1" id="KW-1133">Transmembrane helix</keyword>
<organism evidence="2">
    <name type="scientific">marine sediment metagenome</name>
    <dbReference type="NCBI Taxonomy" id="412755"/>
    <lineage>
        <taxon>unclassified sequences</taxon>
        <taxon>metagenomes</taxon>
        <taxon>ecological metagenomes</taxon>
    </lineage>
</organism>
<keyword evidence="1" id="KW-0812">Transmembrane</keyword>
<protein>
    <submittedName>
        <fullName evidence="2">Uncharacterized protein</fullName>
    </submittedName>
</protein>
<name>A0A0F9PUK6_9ZZZZ</name>
<proteinExistence type="predicted"/>
<comment type="caution">
    <text evidence="2">The sequence shown here is derived from an EMBL/GenBank/DDBJ whole genome shotgun (WGS) entry which is preliminary data.</text>
</comment>
<feature type="transmembrane region" description="Helical" evidence="1">
    <location>
        <begin position="79"/>
        <end position="97"/>
    </location>
</feature>
<evidence type="ECO:0000313" key="2">
    <source>
        <dbReference type="EMBL" id="KKN28432.1"/>
    </source>
</evidence>
<dbReference type="EMBL" id="LAZR01002564">
    <property type="protein sequence ID" value="KKN28432.1"/>
    <property type="molecule type" value="Genomic_DNA"/>
</dbReference>
<feature type="transmembrane region" description="Helical" evidence="1">
    <location>
        <begin position="52"/>
        <end position="72"/>
    </location>
</feature>
<keyword evidence="1" id="KW-0472">Membrane</keyword>
<evidence type="ECO:0000256" key="1">
    <source>
        <dbReference type="SAM" id="Phobius"/>
    </source>
</evidence>
<sequence length="163" mass="18847">MGGTKNMIRGVIATSLYLTTTIIIPFLVFRWIKNFELPQIGQILMTQESYDTIIFWLTAFGILISGIAFFAFSSPKHSIRRGVFALLLVIVNCLYLWSYKFSGATEVIFNIDIPGFTGFLSLDLKQMVLTYMGIYFLMIILKVYDVIDFIINRKKIRENRMKE</sequence>
<accession>A0A0F9PUK6</accession>
<gene>
    <name evidence="2" type="ORF">LCGC14_0854330</name>
</gene>
<reference evidence="2" key="1">
    <citation type="journal article" date="2015" name="Nature">
        <title>Complex archaea that bridge the gap between prokaryotes and eukaryotes.</title>
        <authorList>
            <person name="Spang A."/>
            <person name="Saw J.H."/>
            <person name="Jorgensen S.L."/>
            <person name="Zaremba-Niedzwiedzka K."/>
            <person name="Martijn J."/>
            <person name="Lind A.E."/>
            <person name="van Eijk R."/>
            <person name="Schleper C."/>
            <person name="Guy L."/>
            <person name="Ettema T.J."/>
        </authorList>
    </citation>
    <scope>NUCLEOTIDE SEQUENCE</scope>
</reference>